<dbReference type="PRINTS" id="PR01689">
    <property type="entry name" value="EP450IICYP3A"/>
</dbReference>
<sequence>MTPLINQACDILLSNLKVYADSGRAFDIQRNYGCFTLDVVASVAFGTQIDSYKNPNDAFVKNSRMFFEPQLSGPLLILTIAFPFIMIPLLRILPNKKRAEVNGFFIDTIKNMIALRDQQDPNKVRHFLC</sequence>
<comment type="function">
    <text evidence="14">Cytochromes P450 are a group of heme-thiolate monooxygenases. In liver microsomes, this enzyme is involved in an NADPH-dependent electron transport pathway. It oxidizes a variety of structurally unrelated compounds, including steroids, fatty acids, and xenobiotics.</text>
</comment>
<comment type="subcellular location">
    <subcellularLocation>
        <location evidence="14">Endoplasmic reticulum membrane</location>
    </subcellularLocation>
    <subcellularLocation>
        <location evidence="14">Microsome membrane</location>
    </subcellularLocation>
</comment>
<comment type="cofactor">
    <cofactor evidence="14">
        <name>heme</name>
        <dbReference type="ChEBI" id="CHEBI:30413"/>
    </cofactor>
</comment>
<dbReference type="InterPro" id="IPR001128">
    <property type="entry name" value="Cyt_P450"/>
</dbReference>
<evidence type="ECO:0000256" key="7">
    <source>
        <dbReference type="ARBA" id="ARBA00022989"/>
    </source>
</evidence>
<keyword evidence="11" id="KW-0443">Lipid metabolism</keyword>
<dbReference type="PANTHER" id="PTHR24302:SF47">
    <property type="entry name" value="CYTOCHROME P450"/>
    <property type="match status" value="1"/>
</dbReference>
<keyword evidence="4 14" id="KW-0479">Metal-binding</keyword>
<dbReference type="Gene3D" id="1.10.630.10">
    <property type="entry name" value="Cytochrome P450"/>
    <property type="match status" value="1"/>
</dbReference>
<dbReference type="SUPFAM" id="SSF48264">
    <property type="entry name" value="Cytochrome P450"/>
    <property type="match status" value="1"/>
</dbReference>
<keyword evidence="5 14" id="KW-0256">Endoplasmic reticulum</keyword>
<evidence type="ECO:0000256" key="5">
    <source>
        <dbReference type="ARBA" id="ARBA00022824"/>
    </source>
</evidence>
<reference evidence="16 17" key="1">
    <citation type="journal article" date="2022" name="Gigascience">
        <title>A chromosome-level genome assembly and annotation of the desert horned lizard, Phrynosoma platyrhinos, provides insight into chromosomal rearrangements among reptiles.</title>
        <authorList>
            <person name="Koochekian N."/>
            <person name="Ascanio A."/>
            <person name="Farleigh K."/>
            <person name="Card D.C."/>
            <person name="Schield D.R."/>
            <person name="Castoe T.A."/>
            <person name="Jezkova T."/>
        </authorList>
    </citation>
    <scope>NUCLEOTIDE SEQUENCE [LARGE SCALE GENOMIC DNA]</scope>
    <source>
        <strain evidence="16">NK-2021</strain>
    </source>
</reference>
<dbReference type="Proteomes" id="UP000826234">
    <property type="component" value="Unassembled WGS sequence"/>
</dbReference>
<protein>
    <recommendedName>
        <fullName evidence="14">Cytochrome P450 3A</fullName>
        <ecNumber evidence="14">1.14.14.-</ecNumber>
    </recommendedName>
</protein>
<dbReference type="InterPro" id="IPR050705">
    <property type="entry name" value="Cytochrome_P450_3A"/>
</dbReference>
<name>A0ABQ7SI31_PHRPL</name>
<organism evidence="16 17">
    <name type="scientific">Phrynosoma platyrhinos</name>
    <name type="common">Desert horned lizard</name>
    <dbReference type="NCBI Taxonomy" id="52577"/>
    <lineage>
        <taxon>Eukaryota</taxon>
        <taxon>Metazoa</taxon>
        <taxon>Chordata</taxon>
        <taxon>Craniata</taxon>
        <taxon>Vertebrata</taxon>
        <taxon>Euteleostomi</taxon>
        <taxon>Lepidosauria</taxon>
        <taxon>Squamata</taxon>
        <taxon>Bifurcata</taxon>
        <taxon>Unidentata</taxon>
        <taxon>Episquamata</taxon>
        <taxon>Toxicofera</taxon>
        <taxon>Iguania</taxon>
        <taxon>Phrynosomatidae</taxon>
        <taxon>Phrynosomatinae</taxon>
        <taxon>Phrynosoma</taxon>
    </lineage>
</organism>
<evidence type="ECO:0000256" key="1">
    <source>
        <dbReference type="ARBA" id="ARBA00010617"/>
    </source>
</evidence>
<keyword evidence="10 14" id="KW-0503">Monooxygenase</keyword>
<evidence type="ECO:0000313" key="17">
    <source>
        <dbReference type="Proteomes" id="UP000826234"/>
    </source>
</evidence>
<evidence type="ECO:0000256" key="6">
    <source>
        <dbReference type="ARBA" id="ARBA00022832"/>
    </source>
</evidence>
<keyword evidence="9 14" id="KW-0408">Iron</keyword>
<keyword evidence="2 14" id="KW-0349">Heme</keyword>
<keyword evidence="17" id="KW-1185">Reference proteome</keyword>
<feature type="transmembrane region" description="Helical" evidence="15">
    <location>
        <begin position="71"/>
        <end position="90"/>
    </location>
</feature>
<keyword evidence="8 14" id="KW-0560">Oxidoreductase</keyword>
<evidence type="ECO:0000256" key="13">
    <source>
        <dbReference type="ARBA" id="ARBA00023239"/>
    </source>
</evidence>
<accession>A0ABQ7SI31</accession>
<evidence type="ECO:0000256" key="14">
    <source>
        <dbReference type="RuleBase" id="RU368049"/>
    </source>
</evidence>
<dbReference type="InterPro" id="IPR036396">
    <property type="entry name" value="Cyt_P450_sf"/>
</dbReference>
<dbReference type="EC" id="1.14.14.-" evidence="14"/>
<keyword evidence="6" id="KW-0276">Fatty acid metabolism</keyword>
<keyword evidence="3 15" id="KW-0812">Transmembrane</keyword>
<dbReference type="EMBL" id="JAIPUX010005290">
    <property type="protein sequence ID" value="KAH0616996.1"/>
    <property type="molecule type" value="Genomic_DNA"/>
</dbReference>
<evidence type="ECO:0000256" key="2">
    <source>
        <dbReference type="ARBA" id="ARBA00022617"/>
    </source>
</evidence>
<keyword evidence="12 15" id="KW-0472">Membrane</keyword>
<dbReference type="InterPro" id="IPR008072">
    <property type="entry name" value="Cyt_P450_E_CYP3A"/>
</dbReference>
<keyword evidence="13" id="KW-0456">Lyase</keyword>
<dbReference type="PANTHER" id="PTHR24302">
    <property type="entry name" value="CYTOCHROME P450 FAMILY 3"/>
    <property type="match status" value="1"/>
</dbReference>
<evidence type="ECO:0000256" key="9">
    <source>
        <dbReference type="ARBA" id="ARBA00023004"/>
    </source>
</evidence>
<evidence type="ECO:0000256" key="11">
    <source>
        <dbReference type="ARBA" id="ARBA00023098"/>
    </source>
</evidence>
<keyword evidence="7 15" id="KW-1133">Transmembrane helix</keyword>
<gene>
    <name evidence="16" type="ORF">JD844_028541</name>
</gene>
<evidence type="ECO:0000256" key="10">
    <source>
        <dbReference type="ARBA" id="ARBA00023033"/>
    </source>
</evidence>
<comment type="catalytic activity">
    <reaction evidence="14">
        <text>an organic molecule + reduced [NADPH--hemoprotein reductase] + O2 = an alcohol + oxidized [NADPH--hemoprotein reductase] + H2O + H(+)</text>
        <dbReference type="Rhea" id="RHEA:17149"/>
        <dbReference type="Rhea" id="RHEA-COMP:11964"/>
        <dbReference type="Rhea" id="RHEA-COMP:11965"/>
        <dbReference type="ChEBI" id="CHEBI:15377"/>
        <dbReference type="ChEBI" id="CHEBI:15378"/>
        <dbReference type="ChEBI" id="CHEBI:15379"/>
        <dbReference type="ChEBI" id="CHEBI:30879"/>
        <dbReference type="ChEBI" id="CHEBI:57618"/>
        <dbReference type="ChEBI" id="CHEBI:58210"/>
        <dbReference type="ChEBI" id="CHEBI:142491"/>
        <dbReference type="EC" id="1.14.14.1"/>
    </reaction>
</comment>
<comment type="similarity">
    <text evidence="1 14">Belongs to the cytochrome P450 family.</text>
</comment>
<evidence type="ECO:0000256" key="4">
    <source>
        <dbReference type="ARBA" id="ARBA00022723"/>
    </source>
</evidence>
<proteinExistence type="inferred from homology"/>
<evidence type="ECO:0000256" key="8">
    <source>
        <dbReference type="ARBA" id="ARBA00023002"/>
    </source>
</evidence>
<evidence type="ECO:0000256" key="12">
    <source>
        <dbReference type="ARBA" id="ARBA00023136"/>
    </source>
</evidence>
<keyword evidence="14" id="KW-0492">Microsome</keyword>
<evidence type="ECO:0000256" key="15">
    <source>
        <dbReference type="SAM" id="Phobius"/>
    </source>
</evidence>
<evidence type="ECO:0000313" key="16">
    <source>
        <dbReference type="EMBL" id="KAH0616996.1"/>
    </source>
</evidence>
<dbReference type="Pfam" id="PF00067">
    <property type="entry name" value="p450"/>
    <property type="match status" value="1"/>
</dbReference>
<evidence type="ECO:0000256" key="3">
    <source>
        <dbReference type="ARBA" id="ARBA00022692"/>
    </source>
</evidence>
<comment type="caution">
    <text evidence="16">The sequence shown here is derived from an EMBL/GenBank/DDBJ whole genome shotgun (WGS) entry which is preliminary data.</text>
</comment>